<accession>A0A4Q9VNE1</accession>
<dbReference type="InterPro" id="IPR010642">
    <property type="entry name" value="Invasion_prot_B"/>
</dbReference>
<sequence length="231" mass="24358">MRGPALKHTRGTVRTMTVTGANSVGRPTRLLIAASMGAAATLLALGAASAQSSDAAGTDAWIKLCRTDDKTKKELCKTAYDLRTPSGQFLASVAVVEASGEARKIVEFIMPTALLLQPGLKVQIDQGKTDEAKFGMCAPDGCVAQLVGNDAYVASLKKGTSLTVTAFGQASNPVTFTFPLGSYKSASEGKPIDAAALKKREEAIAAEVQQKQKSIEDQLRDEQRKAQQSKP</sequence>
<gene>
    <name evidence="2" type="ORF">EYW49_11865</name>
</gene>
<name>A0A4Q9VNE1_9HYPH</name>
<evidence type="ECO:0000313" key="2">
    <source>
        <dbReference type="EMBL" id="TBW37161.1"/>
    </source>
</evidence>
<dbReference type="Proteomes" id="UP000292781">
    <property type="component" value="Unassembled WGS sequence"/>
</dbReference>
<feature type="compositionally biased region" description="Basic and acidic residues" evidence="1">
    <location>
        <begin position="213"/>
        <end position="225"/>
    </location>
</feature>
<proteinExistence type="predicted"/>
<feature type="region of interest" description="Disordered" evidence="1">
    <location>
        <begin position="208"/>
        <end position="231"/>
    </location>
</feature>
<evidence type="ECO:0000256" key="1">
    <source>
        <dbReference type="SAM" id="MobiDB-lite"/>
    </source>
</evidence>
<comment type="caution">
    <text evidence="2">The sequence shown here is derived from an EMBL/GenBank/DDBJ whole genome shotgun (WGS) entry which is preliminary data.</text>
</comment>
<dbReference type="AlphaFoldDB" id="A0A4Q9VNE1"/>
<dbReference type="Gene3D" id="2.60.40.1880">
    <property type="entry name" value="Invasion associated locus B (IalB) protein"/>
    <property type="match status" value="1"/>
</dbReference>
<dbReference type="InterPro" id="IPR038696">
    <property type="entry name" value="IalB_sf"/>
</dbReference>
<dbReference type="EMBL" id="SJFN01000016">
    <property type="protein sequence ID" value="TBW37161.1"/>
    <property type="molecule type" value="Genomic_DNA"/>
</dbReference>
<organism evidence="2 3">
    <name type="scientific">Siculibacillus lacustris</name>
    <dbReference type="NCBI Taxonomy" id="1549641"/>
    <lineage>
        <taxon>Bacteria</taxon>
        <taxon>Pseudomonadati</taxon>
        <taxon>Pseudomonadota</taxon>
        <taxon>Alphaproteobacteria</taxon>
        <taxon>Hyphomicrobiales</taxon>
        <taxon>Ancalomicrobiaceae</taxon>
        <taxon>Siculibacillus</taxon>
    </lineage>
</organism>
<keyword evidence="3" id="KW-1185">Reference proteome</keyword>
<reference evidence="2 3" key="1">
    <citation type="submission" date="2019-02" db="EMBL/GenBank/DDBJ databases">
        <title>Siculibacillus lacustris gen. nov., sp. nov., a new rosette-forming bacterium isolated from a freshwater crater lake (Lake St. Ana, Romania).</title>
        <authorList>
            <person name="Felfoldi T."/>
            <person name="Marton Z."/>
            <person name="Szabo A."/>
            <person name="Mentes A."/>
            <person name="Boka K."/>
            <person name="Marialigeti K."/>
            <person name="Mathe I."/>
            <person name="Koncz M."/>
            <person name="Schumann P."/>
            <person name="Toth E."/>
        </authorList>
    </citation>
    <scope>NUCLEOTIDE SEQUENCE [LARGE SCALE GENOMIC DNA]</scope>
    <source>
        <strain evidence="2 3">SA-279</strain>
    </source>
</reference>
<protein>
    <submittedName>
        <fullName evidence="2">Invasion associated locus B family protein</fullName>
    </submittedName>
</protein>
<evidence type="ECO:0000313" key="3">
    <source>
        <dbReference type="Proteomes" id="UP000292781"/>
    </source>
</evidence>
<dbReference type="OrthoDB" id="8017994at2"/>
<dbReference type="Pfam" id="PF06776">
    <property type="entry name" value="IalB"/>
    <property type="match status" value="1"/>
</dbReference>